<evidence type="ECO:0000313" key="14">
    <source>
        <dbReference type="EMBL" id="KAK4538608.1"/>
    </source>
</evidence>
<feature type="domain" description="Glycerol-3-phosphate dehydrogenase NAD-dependent N-terminal" evidence="12">
    <location>
        <begin position="65"/>
        <end position="226"/>
    </location>
</feature>
<evidence type="ECO:0000256" key="1">
    <source>
        <dbReference type="ARBA" id="ARBA00011009"/>
    </source>
</evidence>
<feature type="binding site" evidence="8">
    <location>
        <position position="171"/>
    </location>
    <ligand>
        <name>substrate</name>
    </ligand>
</feature>
<dbReference type="GO" id="GO:0005829">
    <property type="term" value="C:cytosol"/>
    <property type="evidence" value="ECO:0007669"/>
    <property type="project" value="TreeGrafter"/>
</dbReference>
<evidence type="ECO:0000256" key="8">
    <source>
        <dbReference type="PIRSR" id="PIRSR000114-2"/>
    </source>
</evidence>
<comment type="caution">
    <text evidence="14">The sequence shown here is derived from an EMBL/GenBank/DDBJ whole genome shotgun (WGS) entry which is preliminary data.</text>
</comment>
<feature type="binding site" evidence="9">
    <location>
        <position position="322"/>
    </location>
    <ligand>
        <name>NAD(+)</name>
        <dbReference type="ChEBI" id="CHEBI:57540"/>
    </ligand>
</feature>
<evidence type="ECO:0000256" key="4">
    <source>
        <dbReference type="ARBA" id="ARBA00048683"/>
    </source>
</evidence>
<organism evidence="14 15">
    <name type="scientific">Cyanidium caldarium</name>
    <name type="common">Red alga</name>
    <dbReference type="NCBI Taxonomy" id="2771"/>
    <lineage>
        <taxon>Eukaryota</taxon>
        <taxon>Rhodophyta</taxon>
        <taxon>Bangiophyceae</taxon>
        <taxon>Cyanidiales</taxon>
        <taxon>Cyanidiaceae</taxon>
        <taxon>Cyanidium</taxon>
    </lineage>
</organism>
<dbReference type="InterPro" id="IPR008927">
    <property type="entry name" value="6-PGluconate_DH-like_C_sf"/>
</dbReference>
<dbReference type="Pfam" id="PF01210">
    <property type="entry name" value="NAD_Gly3P_dh_N"/>
    <property type="match status" value="1"/>
</dbReference>
<dbReference type="NCBIfam" id="NF000940">
    <property type="entry name" value="PRK00094.1-2"/>
    <property type="match status" value="1"/>
</dbReference>
<dbReference type="GO" id="GO:0046168">
    <property type="term" value="P:glycerol-3-phosphate catabolic process"/>
    <property type="evidence" value="ECO:0007669"/>
    <property type="project" value="UniProtKB-UniRule"/>
</dbReference>
<accession>A0AAV9J3K2</accession>
<evidence type="ECO:0000256" key="2">
    <source>
        <dbReference type="ARBA" id="ARBA00023002"/>
    </source>
</evidence>
<dbReference type="NCBIfam" id="NF000942">
    <property type="entry name" value="PRK00094.1-4"/>
    <property type="match status" value="1"/>
</dbReference>
<comment type="similarity">
    <text evidence="1 10">Belongs to the NAD-dependent glycerol-3-phosphate dehydrogenase family.</text>
</comment>
<dbReference type="FunFam" id="1.10.1040.10:FF:000001">
    <property type="entry name" value="Glycerol-3-phosphate dehydrogenase [NAD(P)+]"/>
    <property type="match status" value="1"/>
</dbReference>
<dbReference type="GO" id="GO:0020015">
    <property type="term" value="C:glycosome"/>
    <property type="evidence" value="ECO:0007669"/>
    <property type="project" value="UniProtKB-SubCell"/>
</dbReference>
<feature type="binding site" evidence="9">
    <location>
        <begin position="69"/>
        <end position="74"/>
    </location>
    <ligand>
        <name>NAD(+)</name>
        <dbReference type="ChEBI" id="CHEBI:57540"/>
    </ligand>
</feature>
<dbReference type="GO" id="GO:0005975">
    <property type="term" value="P:carbohydrate metabolic process"/>
    <property type="evidence" value="ECO:0007669"/>
    <property type="project" value="InterPro"/>
</dbReference>
<dbReference type="PANTHER" id="PTHR11728:SF1">
    <property type="entry name" value="GLYCEROL-3-PHOSPHATE DEHYDROGENASE [NAD(+)] 2, CHLOROPLASTIC"/>
    <property type="match status" value="1"/>
</dbReference>
<evidence type="ECO:0000256" key="11">
    <source>
        <dbReference type="RuleBase" id="RU361243"/>
    </source>
</evidence>
<feature type="domain" description="Glycerol-3-phosphate dehydrogenase NAD-dependent C-terminal" evidence="13">
    <location>
        <begin position="247"/>
        <end position="394"/>
    </location>
</feature>
<feature type="binding site" evidence="9">
    <location>
        <position position="207"/>
    </location>
    <ligand>
        <name>NAD(+)</name>
        <dbReference type="ChEBI" id="CHEBI:57540"/>
    </ligand>
</feature>
<sequence length="408" mass="44073">MTGGGDRAVMDTVQQRLAFLSTQPFTWRSRPGPRRRRRPPLSASRATVTACVLSPDAVAERRVRVTVCGGGSFGSAMAFLLGSNGYPVTLLVRREAVAECINAERRNPRYFPADGDIRFPEAVRATTDVAEALRDCDLCVHAIPVQSSRAFFEQQLLPHWRPGTPILSTAKGIEAGTGQFLYEVLESLQPSHLSPLPTAFLSGPSFADEMLRQLPTAAVVAARDATLRRALAEMLSSSVFKVFRSSDVVGVEVSGAVKNVIAVAAGISEGLGLGMNATAALVTRGCSEMRRLARRLGARSVTLAGLSGVGDTFMTCFGAQSRNRTFGFRLGRGEPLTHILETSAQTAEGVHTARALVRRIGELYPGYQPRRLEMTFPVLLSVADVLEGGVEPRQRLTDWMRMPSGSEN</sequence>
<dbReference type="PROSITE" id="PS00957">
    <property type="entry name" value="NAD_G3PDH"/>
    <property type="match status" value="1"/>
</dbReference>
<dbReference type="InterPro" id="IPR036291">
    <property type="entry name" value="NAD(P)-bd_dom_sf"/>
</dbReference>
<proteinExistence type="inferred from homology"/>
<feature type="binding site" evidence="8">
    <location>
        <begin position="322"/>
        <end position="323"/>
    </location>
    <ligand>
        <name>substrate</name>
    </ligand>
</feature>
<dbReference type="EMBL" id="JANCYW010000019">
    <property type="protein sequence ID" value="KAK4538608.1"/>
    <property type="molecule type" value="Genomic_DNA"/>
</dbReference>
<keyword evidence="3 9" id="KW-0520">NAD</keyword>
<evidence type="ECO:0000259" key="13">
    <source>
        <dbReference type="Pfam" id="PF07479"/>
    </source>
</evidence>
<dbReference type="PRINTS" id="PR00077">
    <property type="entry name" value="GPDHDRGNASE"/>
</dbReference>
<evidence type="ECO:0000256" key="3">
    <source>
        <dbReference type="ARBA" id="ARBA00023027"/>
    </source>
</evidence>
<feature type="active site" description="Proton acceptor" evidence="7">
    <location>
        <position position="258"/>
    </location>
</feature>
<dbReference type="HAMAP" id="MF_00394">
    <property type="entry name" value="NAD_Glyc3P_dehydrog"/>
    <property type="match status" value="1"/>
</dbReference>
<comment type="subcellular location">
    <subcellularLocation>
        <location evidence="5">Glycosome</location>
    </subcellularLocation>
</comment>
<dbReference type="EC" id="1.1.1.8" evidence="11"/>
<dbReference type="SUPFAM" id="SSF48179">
    <property type="entry name" value="6-phosphogluconate dehydrogenase C-terminal domain-like"/>
    <property type="match status" value="1"/>
</dbReference>
<dbReference type="InterPro" id="IPR006168">
    <property type="entry name" value="G3P_DH_NAD-dep"/>
</dbReference>
<evidence type="ECO:0000256" key="5">
    <source>
        <dbReference type="ARBA" id="ARBA00060503"/>
    </source>
</evidence>
<dbReference type="Gene3D" id="3.40.50.720">
    <property type="entry name" value="NAD(P)-binding Rossmann-like Domain"/>
    <property type="match status" value="1"/>
</dbReference>
<evidence type="ECO:0000256" key="9">
    <source>
        <dbReference type="PIRSR" id="PIRSR000114-3"/>
    </source>
</evidence>
<keyword evidence="15" id="KW-1185">Reference proteome</keyword>
<dbReference type="Gene3D" id="1.10.1040.10">
    <property type="entry name" value="N-(1-d-carboxylethyl)-l-norvaline Dehydrogenase, domain 2"/>
    <property type="match status" value="1"/>
</dbReference>
<evidence type="ECO:0000256" key="6">
    <source>
        <dbReference type="ARBA" id="ARBA00084116"/>
    </source>
</evidence>
<dbReference type="GO" id="GO:0051287">
    <property type="term" value="F:NAD binding"/>
    <property type="evidence" value="ECO:0007669"/>
    <property type="project" value="UniProtKB-UniRule"/>
</dbReference>
<dbReference type="InterPro" id="IPR011128">
    <property type="entry name" value="G3P_DH_NAD-dep_N"/>
</dbReference>
<dbReference type="FunFam" id="3.40.50.720:FF:000019">
    <property type="entry name" value="Glycerol-3-phosphate dehydrogenase [NAD(P)+]"/>
    <property type="match status" value="1"/>
</dbReference>
<dbReference type="GO" id="GO:0141152">
    <property type="term" value="F:glycerol-3-phosphate dehydrogenase (NAD+) activity"/>
    <property type="evidence" value="ECO:0007669"/>
    <property type="project" value="UniProtKB-UniRule"/>
</dbReference>
<dbReference type="InterPro" id="IPR006109">
    <property type="entry name" value="G3P_DH_NAD-dep_C"/>
</dbReference>
<evidence type="ECO:0000313" key="15">
    <source>
        <dbReference type="Proteomes" id="UP001301350"/>
    </source>
</evidence>
<name>A0AAV9J3K2_CYACA</name>
<evidence type="ECO:0000256" key="7">
    <source>
        <dbReference type="PIRSR" id="PIRSR000114-1"/>
    </source>
</evidence>
<protein>
    <recommendedName>
        <fullName evidence="11">Glycerol-3-phosphate dehydrogenase [NAD(+)]</fullName>
        <ecNumber evidence="11">1.1.1.8</ecNumber>
    </recommendedName>
</protein>
<keyword evidence="6" id="KW-0327">Glycosome</keyword>
<dbReference type="PANTHER" id="PTHR11728">
    <property type="entry name" value="GLYCEROL-3-PHOSPHATE DEHYDROGENASE"/>
    <property type="match status" value="1"/>
</dbReference>
<dbReference type="Pfam" id="PF07479">
    <property type="entry name" value="NAD_Gly3P_dh_C"/>
    <property type="match status" value="1"/>
</dbReference>
<keyword evidence="2 10" id="KW-0560">Oxidoreductase</keyword>
<dbReference type="Proteomes" id="UP001301350">
    <property type="component" value="Unassembled WGS sequence"/>
</dbReference>
<evidence type="ECO:0000259" key="12">
    <source>
        <dbReference type="Pfam" id="PF01210"/>
    </source>
</evidence>
<dbReference type="SUPFAM" id="SSF51735">
    <property type="entry name" value="NAD(P)-binding Rossmann-fold domains"/>
    <property type="match status" value="1"/>
</dbReference>
<comment type="catalytic activity">
    <reaction evidence="4 11">
        <text>sn-glycerol 3-phosphate + NAD(+) = dihydroxyacetone phosphate + NADH + H(+)</text>
        <dbReference type="Rhea" id="RHEA:11092"/>
        <dbReference type="ChEBI" id="CHEBI:15378"/>
        <dbReference type="ChEBI" id="CHEBI:57540"/>
        <dbReference type="ChEBI" id="CHEBI:57597"/>
        <dbReference type="ChEBI" id="CHEBI:57642"/>
        <dbReference type="ChEBI" id="CHEBI:57945"/>
        <dbReference type="EC" id="1.1.1.8"/>
    </reaction>
</comment>
<dbReference type="InterPro" id="IPR013328">
    <property type="entry name" value="6PGD_dom2"/>
</dbReference>
<reference evidence="14 15" key="1">
    <citation type="submission" date="2022-07" db="EMBL/GenBank/DDBJ databases">
        <title>Genome-wide signatures of adaptation to extreme environments.</title>
        <authorList>
            <person name="Cho C.H."/>
            <person name="Yoon H.S."/>
        </authorList>
    </citation>
    <scope>NUCLEOTIDE SEQUENCE [LARGE SCALE GENOMIC DNA]</scope>
    <source>
        <strain evidence="14 15">DBV 063 E5</strain>
    </source>
</reference>
<dbReference type="AlphaFoldDB" id="A0AAV9J3K2"/>
<evidence type="ECO:0000256" key="10">
    <source>
        <dbReference type="RuleBase" id="RU000437"/>
    </source>
</evidence>
<dbReference type="PIRSF" id="PIRSF000114">
    <property type="entry name" value="Glycerol-3-P_dh"/>
    <property type="match status" value="1"/>
</dbReference>
<gene>
    <name evidence="14" type="ORF">CDCA_CDCA19G4633</name>
</gene>